<feature type="non-terminal residue" evidence="1">
    <location>
        <position position="1"/>
    </location>
</feature>
<protein>
    <recommendedName>
        <fullName evidence="4">Tyrosine-protein phosphatase domain-containing protein</fullName>
    </recommendedName>
</protein>
<dbReference type="EnsemblMetazoa" id="CapteT185719">
    <property type="protein sequence ID" value="CapteP185719"/>
    <property type="gene ID" value="CapteG185719"/>
</dbReference>
<reference evidence="3" key="1">
    <citation type="submission" date="2012-12" db="EMBL/GenBank/DDBJ databases">
        <authorList>
            <person name="Hellsten U."/>
            <person name="Grimwood J."/>
            <person name="Chapman J.A."/>
            <person name="Shapiro H."/>
            <person name="Aerts A."/>
            <person name="Otillar R.P."/>
            <person name="Terry A.Y."/>
            <person name="Boore J.L."/>
            <person name="Simakov O."/>
            <person name="Marletaz F."/>
            <person name="Cho S.-J."/>
            <person name="Edsinger-Gonzales E."/>
            <person name="Havlak P."/>
            <person name="Kuo D.-H."/>
            <person name="Larsson T."/>
            <person name="Lv J."/>
            <person name="Arendt D."/>
            <person name="Savage R."/>
            <person name="Osoegawa K."/>
            <person name="de Jong P."/>
            <person name="Lindberg D.R."/>
            <person name="Seaver E.C."/>
            <person name="Weisblat D.A."/>
            <person name="Putnam N.H."/>
            <person name="Grigoriev I.V."/>
            <person name="Rokhsar D.S."/>
        </authorList>
    </citation>
    <scope>NUCLEOTIDE SEQUENCE</scope>
    <source>
        <strain evidence="3">I ESC-2004</strain>
    </source>
</reference>
<organism evidence="1">
    <name type="scientific">Capitella teleta</name>
    <name type="common">Polychaete worm</name>
    <dbReference type="NCBI Taxonomy" id="283909"/>
    <lineage>
        <taxon>Eukaryota</taxon>
        <taxon>Metazoa</taxon>
        <taxon>Spiralia</taxon>
        <taxon>Lophotrochozoa</taxon>
        <taxon>Annelida</taxon>
        <taxon>Polychaeta</taxon>
        <taxon>Sedentaria</taxon>
        <taxon>Scolecida</taxon>
        <taxon>Capitellidae</taxon>
        <taxon>Capitella</taxon>
    </lineage>
</organism>
<accession>R7U883</accession>
<dbReference type="SUPFAM" id="SSF52799">
    <property type="entry name" value="(Phosphotyrosine protein) phosphatases II"/>
    <property type="match status" value="1"/>
</dbReference>
<dbReference type="EMBL" id="KB306426">
    <property type="protein sequence ID" value="ELT99876.1"/>
    <property type="molecule type" value="Genomic_DNA"/>
</dbReference>
<dbReference type="InterPro" id="IPR029021">
    <property type="entry name" value="Prot-tyrosine_phosphatase-like"/>
</dbReference>
<dbReference type="Proteomes" id="UP000014760">
    <property type="component" value="Unassembled WGS sequence"/>
</dbReference>
<evidence type="ECO:0000313" key="1">
    <source>
        <dbReference type="EMBL" id="ELT99876.1"/>
    </source>
</evidence>
<evidence type="ECO:0000313" key="2">
    <source>
        <dbReference type="EnsemblMetazoa" id="CapteP185719"/>
    </source>
</evidence>
<reference evidence="1 3" key="2">
    <citation type="journal article" date="2013" name="Nature">
        <title>Insights into bilaterian evolution from three spiralian genomes.</title>
        <authorList>
            <person name="Simakov O."/>
            <person name="Marletaz F."/>
            <person name="Cho S.J."/>
            <person name="Edsinger-Gonzales E."/>
            <person name="Havlak P."/>
            <person name="Hellsten U."/>
            <person name="Kuo D.H."/>
            <person name="Larsson T."/>
            <person name="Lv J."/>
            <person name="Arendt D."/>
            <person name="Savage R."/>
            <person name="Osoegawa K."/>
            <person name="de Jong P."/>
            <person name="Grimwood J."/>
            <person name="Chapman J.A."/>
            <person name="Shapiro H."/>
            <person name="Aerts A."/>
            <person name="Otillar R.P."/>
            <person name="Terry A.Y."/>
            <person name="Boore J.L."/>
            <person name="Grigoriev I.V."/>
            <person name="Lindberg D.R."/>
            <person name="Seaver E.C."/>
            <person name="Weisblat D.A."/>
            <person name="Putnam N.H."/>
            <person name="Rokhsar D.S."/>
        </authorList>
    </citation>
    <scope>NUCLEOTIDE SEQUENCE</scope>
    <source>
        <strain evidence="1 3">I ESC-2004</strain>
    </source>
</reference>
<dbReference type="AlphaFoldDB" id="R7U883"/>
<evidence type="ECO:0000313" key="3">
    <source>
        <dbReference type="Proteomes" id="UP000014760"/>
    </source>
</evidence>
<sequence>SFGGKWSFFAFQCPKGNAAVGRFWRLVIERQIKNVVLLDDASIKVLPAVGGSMFDGIKVFCKKEWQNKGIKKCTVTFNNEQLSERTEYANQQSGISVLTMDNELTNKAIISLRQNLIPVGRSPKCAIMCK</sequence>
<proteinExistence type="predicted"/>
<dbReference type="EMBL" id="AMQN01026342">
    <property type="status" value="NOT_ANNOTATED_CDS"/>
    <property type="molecule type" value="Genomic_DNA"/>
</dbReference>
<evidence type="ECO:0008006" key="4">
    <source>
        <dbReference type="Google" id="ProtNLM"/>
    </source>
</evidence>
<keyword evidence="3" id="KW-1185">Reference proteome</keyword>
<reference evidence="2" key="3">
    <citation type="submission" date="2015-06" db="UniProtKB">
        <authorList>
            <consortium name="EnsemblMetazoa"/>
        </authorList>
    </citation>
    <scope>IDENTIFICATION</scope>
</reference>
<name>R7U883_CAPTE</name>
<gene>
    <name evidence="1" type="ORF">CAPTEDRAFT_185719</name>
</gene>
<dbReference type="HOGENOM" id="CLU_1943382_0_0_1"/>